<dbReference type="AlphaFoldDB" id="A0ABD1KGI5"/>
<protein>
    <submittedName>
        <fullName evidence="1">Uncharacterized protein</fullName>
    </submittedName>
</protein>
<dbReference type="EMBL" id="JBHFQA010000006">
    <property type="protein sequence ID" value="KAL2098287.1"/>
    <property type="molecule type" value="Genomic_DNA"/>
</dbReference>
<reference evidence="1 2" key="1">
    <citation type="submission" date="2024-09" db="EMBL/GenBank/DDBJ databases">
        <title>A chromosome-level genome assembly of Gray's grenadier anchovy, Coilia grayii.</title>
        <authorList>
            <person name="Fu Z."/>
        </authorList>
    </citation>
    <scope>NUCLEOTIDE SEQUENCE [LARGE SCALE GENOMIC DNA]</scope>
    <source>
        <strain evidence="1">G4</strain>
        <tissue evidence="1">Muscle</tissue>
    </source>
</reference>
<sequence length="482" mass="54414">MLKMQTVLHIPESSMQEVIQQLCQIDKLSQPLLQTKVMAILKKYYADMDETFVKEVISAMSESSILTYCVKDGPLGTAKKRAAYVRRELPLVNPVEYVVKQGTKPLTYVPIIPMLQKLLNKSGVLDKAMSEKVHIPAEYRSYTGGQYFNENSLLVRDEFTAALGLYIDDFELANPLGTLNLKHKMCVVYWVIAKIPSEYRSTLNLIQLPLLCNSSTVKECGYAKVLQPLIYDLRFLKQNGVHLDQLGASVKGTVLYVAADKLGAHSLAGFFKSFADDKFCRFCSASSSDTLQQEVCSGFFQLRDKESHDKQVQEVSEDPRLSQAYGVKGACPLKNLEHFHVVTGYTPDILHDVLEGIVSAELSLCLIDLIGKRHFTFNMLNQTMRHFNYTYTDKTDRPQMIGKGFSSKGTIGGNAQENWCLIRLLPFLIGHCVPEGDNTWEILMLLKDITELAGILKRHCISWSVKYQSTGTCYSQYFQLFI</sequence>
<proteinExistence type="predicted"/>
<evidence type="ECO:0000313" key="1">
    <source>
        <dbReference type="EMBL" id="KAL2098287.1"/>
    </source>
</evidence>
<dbReference type="Proteomes" id="UP001591681">
    <property type="component" value="Unassembled WGS sequence"/>
</dbReference>
<accession>A0ABD1KGI5</accession>
<organism evidence="1 2">
    <name type="scientific">Coilia grayii</name>
    <name type="common">Gray's grenadier anchovy</name>
    <dbReference type="NCBI Taxonomy" id="363190"/>
    <lineage>
        <taxon>Eukaryota</taxon>
        <taxon>Metazoa</taxon>
        <taxon>Chordata</taxon>
        <taxon>Craniata</taxon>
        <taxon>Vertebrata</taxon>
        <taxon>Euteleostomi</taxon>
        <taxon>Actinopterygii</taxon>
        <taxon>Neopterygii</taxon>
        <taxon>Teleostei</taxon>
        <taxon>Clupei</taxon>
        <taxon>Clupeiformes</taxon>
        <taxon>Clupeoidei</taxon>
        <taxon>Engraulidae</taxon>
        <taxon>Coilinae</taxon>
        <taxon>Coilia</taxon>
    </lineage>
</organism>
<gene>
    <name evidence="1" type="ORF">ACEWY4_007494</name>
</gene>
<comment type="caution">
    <text evidence="1">The sequence shown here is derived from an EMBL/GenBank/DDBJ whole genome shotgun (WGS) entry which is preliminary data.</text>
</comment>
<keyword evidence="2" id="KW-1185">Reference proteome</keyword>
<evidence type="ECO:0000313" key="2">
    <source>
        <dbReference type="Proteomes" id="UP001591681"/>
    </source>
</evidence>
<name>A0ABD1KGI5_9TELE</name>